<dbReference type="GO" id="GO:0005506">
    <property type="term" value="F:iron ion binding"/>
    <property type="evidence" value="ECO:0007669"/>
    <property type="project" value="InterPro"/>
</dbReference>
<dbReference type="SUPFAM" id="SSF82649">
    <property type="entry name" value="SufE/NifU"/>
    <property type="match status" value="1"/>
</dbReference>
<dbReference type="AlphaFoldDB" id="S0G2B1"/>
<dbReference type="CDD" id="cd06664">
    <property type="entry name" value="IscU_like"/>
    <property type="match status" value="1"/>
</dbReference>
<reference evidence="3 4" key="1">
    <citation type="journal article" date="2013" name="Genome Announc.">
        <title>Draft Genome Sequence of Desulfotignum phosphitoxidans DSM 13687 Strain FiPS-3.</title>
        <authorList>
            <person name="Poehlein A."/>
            <person name="Daniel R."/>
            <person name="Simeonova D.D."/>
        </authorList>
    </citation>
    <scope>NUCLEOTIDE SEQUENCE [LARGE SCALE GENOMIC DNA]</scope>
    <source>
        <strain evidence="3 4">DSM 13687</strain>
    </source>
</reference>
<dbReference type="Gene3D" id="3.90.1010.10">
    <property type="match status" value="1"/>
</dbReference>
<dbReference type="PANTHER" id="PTHR10093">
    <property type="entry name" value="IRON-SULFUR CLUSTER ASSEMBLY ENZYME NIFU HOMOLOG"/>
    <property type="match status" value="1"/>
</dbReference>
<evidence type="ECO:0000256" key="1">
    <source>
        <dbReference type="SAM" id="MobiDB-lite"/>
    </source>
</evidence>
<feature type="domain" description="NIF system FeS cluster assembly NifU N-terminal" evidence="2">
    <location>
        <begin position="87"/>
        <end position="200"/>
    </location>
</feature>
<feature type="region of interest" description="Disordered" evidence="1">
    <location>
        <begin position="1"/>
        <end position="23"/>
    </location>
</feature>
<dbReference type="InterPro" id="IPR002871">
    <property type="entry name" value="NIF_FeS_clus_asmbl_NifU_N"/>
</dbReference>
<gene>
    <name evidence="3" type="ORF">Dpo_9c01140</name>
</gene>
<keyword evidence="4" id="KW-1185">Reference proteome</keyword>
<proteinExistence type="predicted"/>
<sequence>MHGLRKLQPEQTDVSPFRHVRPGKISNTRTRGYGLLRCSTRTGIGLCRSRNLLWKGVLTMNKLDAFLDNLQNEIFEEARQALGEKGFHRWRNPKFGGRMENPDGHGRVTGECGDTMEIFLKFEDNRVSHASYVTNGCASSAISGSFAAELTLGKDPDELTDITDEKVLETIGRLPEKDQHCAGLAARTVQEALNDYMIRQRDCK</sequence>
<evidence type="ECO:0000313" key="4">
    <source>
        <dbReference type="Proteomes" id="UP000014216"/>
    </source>
</evidence>
<name>S0G2B1_9BACT</name>
<dbReference type="GO" id="GO:0051536">
    <property type="term" value="F:iron-sulfur cluster binding"/>
    <property type="evidence" value="ECO:0007669"/>
    <property type="project" value="InterPro"/>
</dbReference>
<dbReference type="GO" id="GO:0016226">
    <property type="term" value="P:iron-sulfur cluster assembly"/>
    <property type="evidence" value="ECO:0007669"/>
    <property type="project" value="InterPro"/>
</dbReference>
<evidence type="ECO:0000313" key="3">
    <source>
        <dbReference type="EMBL" id="EMS78282.1"/>
    </source>
</evidence>
<organism evidence="3 4">
    <name type="scientific">Desulfotignum phosphitoxidans DSM 13687</name>
    <dbReference type="NCBI Taxonomy" id="1286635"/>
    <lineage>
        <taxon>Bacteria</taxon>
        <taxon>Pseudomonadati</taxon>
        <taxon>Thermodesulfobacteriota</taxon>
        <taxon>Desulfobacteria</taxon>
        <taxon>Desulfobacterales</taxon>
        <taxon>Desulfobacteraceae</taxon>
        <taxon>Desulfotignum</taxon>
    </lineage>
</organism>
<dbReference type="EMBL" id="APJX01000009">
    <property type="protein sequence ID" value="EMS78282.1"/>
    <property type="molecule type" value="Genomic_DNA"/>
</dbReference>
<dbReference type="Proteomes" id="UP000014216">
    <property type="component" value="Unassembled WGS sequence"/>
</dbReference>
<protein>
    <submittedName>
        <fullName evidence="3">Nitrogen-fixing NifU domain-containing protein</fullName>
    </submittedName>
</protein>
<comment type="caution">
    <text evidence="3">The sequence shown here is derived from an EMBL/GenBank/DDBJ whole genome shotgun (WGS) entry which is preliminary data.</text>
</comment>
<dbReference type="Pfam" id="PF01592">
    <property type="entry name" value="NifU_N"/>
    <property type="match status" value="1"/>
</dbReference>
<evidence type="ECO:0000259" key="2">
    <source>
        <dbReference type="Pfam" id="PF01592"/>
    </source>
</evidence>
<accession>S0G2B1</accession>